<feature type="region of interest" description="Disordered" evidence="1">
    <location>
        <begin position="413"/>
        <end position="483"/>
    </location>
</feature>
<sequence length="483" mass="49442">GILRARLRHRHRLHRLRVRAGGGAGAPAKGRERLLPGRPGDPLVGGVLQPGGHGDQRAHGDQRSRHGVRRGPVDDPARDRLLHRAHRHRHLPAAALLPRRDRHGVRAAGAALRQRGAALRVAPLPGDPHAGGRGEDLRDGAAAGRGGGDPRVAEHRGHRHLHAALQLLRGIAGGGVGGRGAALHLRGGRRCRALGAGGAGAGRVGWHRGRSAAGRQAAHPAPRRRLRRSQVAADGARGRRLPHHGQPWRGPPDRAAPPGRALAGRRAQGADRLGRHRPGPVRPLPADRRRALRVLPGGRLHAAGLRVPALRGGAPAHGGARAGGGGDPGGGHVVVAQRPGRRLGARHLPAAHGARRRGAPAGRGEAIHPVLGRGDDRGVACLPVGRVGDAAGGDRAADRVVHLWRAAGRVPAGAGFEAGGGARRGARHGGCRRGDGGAVGAAAVRGDAQGDRHPVVRPAGLGRNRRGGVGVGAAAPSVPGPAL</sequence>
<feature type="compositionally biased region" description="Basic and acidic residues" evidence="1">
    <location>
        <begin position="130"/>
        <end position="139"/>
    </location>
</feature>
<feature type="non-terminal residue" evidence="2">
    <location>
        <position position="483"/>
    </location>
</feature>
<feature type="region of interest" description="Disordered" evidence="1">
    <location>
        <begin position="18"/>
        <end position="78"/>
    </location>
</feature>
<dbReference type="EMBL" id="CADCTW010000015">
    <property type="protein sequence ID" value="CAA9298089.1"/>
    <property type="molecule type" value="Genomic_DNA"/>
</dbReference>
<protein>
    <submittedName>
        <fullName evidence="2">Sodium/iodide co-transporter</fullName>
    </submittedName>
</protein>
<feature type="region of interest" description="Disordered" evidence="1">
    <location>
        <begin position="197"/>
        <end position="284"/>
    </location>
</feature>
<feature type="compositionally biased region" description="Low complexity" evidence="1">
    <location>
        <begin position="256"/>
        <end position="267"/>
    </location>
</feature>
<feature type="region of interest" description="Disordered" evidence="1">
    <location>
        <begin position="122"/>
        <end position="153"/>
    </location>
</feature>
<feature type="non-terminal residue" evidence="2">
    <location>
        <position position="1"/>
    </location>
</feature>
<reference evidence="2" key="1">
    <citation type="submission" date="2020-02" db="EMBL/GenBank/DDBJ databases">
        <authorList>
            <person name="Meier V. D."/>
        </authorList>
    </citation>
    <scope>NUCLEOTIDE SEQUENCE</scope>
    <source>
        <strain evidence="2">AVDCRST_MAG68</strain>
    </source>
</reference>
<name>A0A6J4K945_9BACT</name>
<feature type="region of interest" description="Disordered" evidence="1">
    <location>
        <begin position="349"/>
        <end position="370"/>
    </location>
</feature>
<feature type="compositionally biased region" description="Basic and acidic residues" evidence="1">
    <location>
        <begin position="54"/>
        <end position="64"/>
    </location>
</feature>
<accession>A0A6J4K945</accession>
<dbReference type="AlphaFoldDB" id="A0A6J4K945"/>
<evidence type="ECO:0000313" key="2">
    <source>
        <dbReference type="EMBL" id="CAA9298089.1"/>
    </source>
</evidence>
<feature type="compositionally biased region" description="Low complexity" evidence="1">
    <location>
        <begin position="211"/>
        <end position="220"/>
    </location>
</feature>
<organism evidence="2">
    <name type="scientific">uncultured Gemmatimonadota bacterium</name>
    <dbReference type="NCBI Taxonomy" id="203437"/>
    <lineage>
        <taxon>Bacteria</taxon>
        <taxon>Pseudomonadati</taxon>
        <taxon>Gemmatimonadota</taxon>
        <taxon>environmental samples</taxon>
    </lineage>
</organism>
<evidence type="ECO:0000256" key="1">
    <source>
        <dbReference type="SAM" id="MobiDB-lite"/>
    </source>
</evidence>
<gene>
    <name evidence="2" type="ORF">AVDCRST_MAG68-180</name>
</gene>
<proteinExistence type="predicted"/>